<proteinExistence type="predicted"/>
<dbReference type="AlphaFoldDB" id="A0A6J6NW44"/>
<dbReference type="SUPFAM" id="SSF53756">
    <property type="entry name" value="UDP-Glycosyltransferase/glycogen phosphorylase"/>
    <property type="match status" value="1"/>
</dbReference>
<name>A0A6J6NW44_9ZZZZ</name>
<accession>A0A6J6NW44</accession>
<reference evidence="1" key="1">
    <citation type="submission" date="2020-05" db="EMBL/GenBank/DDBJ databases">
        <authorList>
            <person name="Chiriac C."/>
            <person name="Salcher M."/>
            <person name="Ghai R."/>
            <person name="Kavagutti S V."/>
        </authorList>
    </citation>
    <scope>NUCLEOTIDE SEQUENCE</scope>
</reference>
<sequence>MVAAIDPGTEVTRILEHSGAGVSVAPDNEEVFTSALQSMVANIDEASEQGRKGRQWVETHVSPAAVAQSYLSLIADIGV</sequence>
<dbReference type="EMBL" id="CAEZWV010000072">
    <property type="protein sequence ID" value="CAB4688955.1"/>
    <property type="molecule type" value="Genomic_DNA"/>
</dbReference>
<evidence type="ECO:0000313" key="1">
    <source>
        <dbReference type="EMBL" id="CAB4688955.1"/>
    </source>
</evidence>
<protein>
    <submittedName>
        <fullName evidence="1">Unannotated protein</fullName>
    </submittedName>
</protein>
<organism evidence="1">
    <name type="scientific">freshwater metagenome</name>
    <dbReference type="NCBI Taxonomy" id="449393"/>
    <lineage>
        <taxon>unclassified sequences</taxon>
        <taxon>metagenomes</taxon>
        <taxon>ecological metagenomes</taxon>
    </lineage>
</organism>
<gene>
    <name evidence="1" type="ORF">UFOPK2295_01792</name>
</gene>